<feature type="region of interest" description="Disordered" evidence="1">
    <location>
        <begin position="104"/>
        <end position="135"/>
    </location>
</feature>
<name>A0A1I7NRD9_9HYPH</name>
<gene>
    <name evidence="2" type="ORF">SAMN04488557_3029</name>
</gene>
<protein>
    <submittedName>
        <fullName evidence="2">Uncharacterized protein</fullName>
    </submittedName>
</protein>
<dbReference type="OrthoDB" id="7932348at2"/>
<dbReference type="AlphaFoldDB" id="A0A1I7NRD9"/>
<dbReference type="EMBL" id="FPCH01000003">
    <property type="protein sequence ID" value="SFV37170.1"/>
    <property type="molecule type" value="Genomic_DNA"/>
</dbReference>
<organism evidence="2 3">
    <name type="scientific">Hyphomicrobium facile</name>
    <dbReference type="NCBI Taxonomy" id="51670"/>
    <lineage>
        <taxon>Bacteria</taxon>
        <taxon>Pseudomonadati</taxon>
        <taxon>Pseudomonadota</taxon>
        <taxon>Alphaproteobacteria</taxon>
        <taxon>Hyphomicrobiales</taxon>
        <taxon>Hyphomicrobiaceae</taxon>
        <taxon>Hyphomicrobium</taxon>
    </lineage>
</organism>
<dbReference type="RefSeq" id="WP_092868555.1">
    <property type="nucleotide sequence ID" value="NZ_FPCH01000003.1"/>
</dbReference>
<sequence>MNDGNRHDGSRRTGVPVQEILTTVSEEMRMMSDTASDLQDLISNLVVAGAFGGSQSLYELQSLDRLCQNLGAVADFLAGVSKSSSLDWKVDIADAAQAVKLADLSDRLTGRQTPSDPPNEETGEFDDFGNWPMTG</sequence>
<evidence type="ECO:0000313" key="2">
    <source>
        <dbReference type="EMBL" id="SFV37170.1"/>
    </source>
</evidence>
<dbReference type="STRING" id="51670.SAMN04488557_3029"/>
<keyword evidence="3" id="KW-1185">Reference proteome</keyword>
<accession>A0A1I7NRD9</accession>
<evidence type="ECO:0000256" key="1">
    <source>
        <dbReference type="SAM" id="MobiDB-lite"/>
    </source>
</evidence>
<evidence type="ECO:0000313" key="3">
    <source>
        <dbReference type="Proteomes" id="UP000199423"/>
    </source>
</evidence>
<dbReference type="Proteomes" id="UP000199423">
    <property type="component" value="Unassembled WGS sequence"/>
</dbReference>
<feature type="compositionally biased region" description="Acidic residues" evidence="1">
    <location>
        <begin position="118"/>
        <end position="127"/>
    </location>
</feature>
<proteinExistence type="predicted"/>
<reference evidence="3" key="1">
    <citation type="submission" date="2016-10" db="EMBL/GenBank/DDBJ databases">
        <authorList>
            <person name="Varghese N."/>
            <person name="Submissions S."/>
        </authorList>
    </citation>
    <scope>NUCLEOTIDE SEQUENCE [LARGE SCALE GENOMIC DNA]</scope>
    <source>
        <strain evidence="3">DSM 1565</strain>
    </source>
</reference>